<feature type="domain" description="ABC transporter" evidence="4">
    <location>
        <begin position="3"/>
        <end position="208"/>
    </location>
</feature>
<keyword evidence="3 5" id="KW-0067">ATP-binding</keyword>
<dbReference type="GO" id="GO:0016887">
    <property type="term" value="F:ATP hydrolysis activity"/>
    <property type="evidence" value="ECO:0007669"/>
    <property type="project" value="InterPro"/>
</dbReference>
<evidence type="ECO:0000256" key="3">
    <source>
        <dbReference type="ARBA" id="ARBA00022840"/>
    </source>
</evidence>
<evidence type="ECO:0000313" key="6">
    <source>
        <dbReference type="Proteomes" id="UP001241110"/>
    </source>
</evidence>
<dbReference type="PANTHER" id="PTHR42939:SF1">
    <property type="entry name" value="ABC TRANSPORTER ATP-BINDING PROTEIN ALBC-RELATED"/>
    <property type="match status" value="1"/>
</dbReference>
<evidence type="ECO:0000313" key="5">
    <source>
        <dbReference type="EMBL" id="MDJ1481509.1"/>
    </source>
</evidence>
<comment type="caution">
    <text evidence="5">The sequence shown here is derived from an EMBL/GenBank/DDBJ whole genome shotgun (WGS) entry which is preliminary data.</text>
</comment>
<accession>A0AAE3QRH1</accession>
<dbReference type="AlphaFoldDB" id="A0AAE3QRH1"/>
<dbReference type="PROSITE" id="PS50893">
    <property type="entry name" value="ABC_TRANSPORTER_2"/>
    <property type="match status" value="1"/>
</dbReference>
<dbReference type="Proteomes" id="UP001241110">
    <property type="component" value="Unassembled WGS sequence"/>
</dbReference>
<dbReference type="PANTHER" id="PTHR42939">
    <property type="entry name" value="ABC TRANSPORTER ATP-BINDING PROTEIN ALBC-RELATED"/>
    <property type="match status" value="1"/>
</dbReference>
<dbReference type="InterPro" id="IPR003439">
    <property type="entry name" value="ABC_transporter-like_ATP-bd"/>
</dbReference>
<dbReference type="InterPro" id="IPR003593">
    <property type="entry name" value="AAA+_ATPase"/>
</dbReference>
<evidence type="ECO:0000256" key="2">
    <source>
        <dbReference type="ARBA" id="ARBA00022741"/>
    </source>
</evidence>
<protein>
    <submittedName>
        <fullName evidence="5">ATP-binding cassette domain-containing protein</fullName>
    </submittedName>
</protein>
<evidence type="ECO:0000259" key="4">
    <source>
        <dbReference type="PROSITE" id="PS50893"/>
    </source>
</evidence>
<keyword evidence="2" id="KW-0547">Nucleotide-binding</keyword>
<dbReference type="SMART" id="SM00382">
    <property type="entry name" value="AAA"/>
    <property type="match status" value="1"/>
</dbReference>
<dbReference type="RefSeq" id="WP_313979366.1">
    <property type="nucleotide sequence ID" value="NZ_JASJOS010000005.1"/>
</dbReference>
<proteinExistence type="predicted"/>
<name>A0AAE3QRH1_9BACT</name>
<keyword evidence="1" id="KW-0813">Transport</keyword>
<dbReference type="EMBL" id="JASJOS010000005">
    <property type="protein sequence ID" value="MDJ1481509.1"/>
    <property type="molecule type" value="Genomic_DNA"/>
</dbReference>
<organism evidence="5 6">
    <name type="scientific">Xanthocytophaga flava</name>
    <dbReference type="NCBI Taxonomy" id="3048013"/>
    <lineage>
        <taxon>Bacteria</taxon>
        <taxon>Pseudomonadati</taxon>
        <taxon>Bacteroidota</taxon>
        <taxon>Cytophagia</taxon>
        <taxon>Cytophagales</taxon>
        <taxon>Rhodocytophagaceae</taxon>
        <taxon>Xanthocytophaga</taxon>
    </lineage>
</organism>
<dbReference type="InterPro" id="IPR027417">
    <property type="entry name" value="P-loop_NTPase"/>
</dbReference>
<dbReference type="GO" id="GO:0005524">
    <property type="term" value="F:ATP binding"/>
    <property type="evidence" value="ECO:0007669"/>
    <property type="project" value="UniProtKB-KW"/>
</dbReference>
<evidence type="ECO:0000256" key="1">
    <source>
        <dbReference type="ARBA" id="ARBA00022448"/>
    </source>
</evidence>
<gene>
    <name evidence="5" type="ORF">QNI16_13505</name>
</gene>
<dbReference type="Pfam" id="PF00005">
    <property type="entry name" value="ABC_tran"/>
    <property type="match status" value="1"/>
</dbReference>
<sequence>MRITLDNVGRKFNRDWIFRNINLTLESGNVYVITGPNGSGKSTFLQILAGNLPLTEGKISYSLQTKIVSEDNIFRHISVASPYLELIEELTLTEVIEFHLRFKQLRDNLNVNSFIERIGLQRSKDKFISNFSSGMKTRLKLGLACYSDTPILLLDEPTSNLDTTGIAWYQKLISETVQNRLVILCSNQIYEYESFGNILHFENGRLLQ</sequence>
<reference evidence="5" key="1">
    <citation type="submission" date="2023-05" db="EMBL/GenBank/DDBJ databases">
        <authorList>
            <person name="Zhang X."/>
        </authorList>
    </citation>
    <scope>NUCLEOTIDE SEQUENCE</scope>
    <source>
        <strain evidence="5">YF14B1</strain>
    </source>
</reference>
<dbReference type="Gene3D" id="3.40.50.300">
    <property type="entry name" value="P-loop containing nucleotide triphosphate hydrolases"/>
    <property type="match status" value="1"/>
</dbReference>
<dbReference type="SUPFAM" id="SSF52540">
    <property type="entry name" value="P-loop containing nucleoside triphosphate hydrolases"/>
    <property type="match status" value="1"/>
</dbReference>
<dbReference type="InterPro" id="IPR051782">
    <property type="entry name" value="ABC_Transporter_VariousFunc"/>
</dbReference>